<evidence type="ECO:0000313" key="2">
    <source>
        <dbReference type="EMBL" id="GAA1654666.1"/>
    </source>
</evidence>
<evidence type="ECO:0000313" key="3">
    <source>
        <dbReference type="Proteomes" id="UP001500064"/>
    </source>
</evidence>
<comment type="caution">
    <text evidence="2">The sequence shown here is derived from an EMBL/GenBank/DDBJ whole genome shotgun (WGS) entry which is preliminary data.</text>
</comment>
<evidence type="ECO:0000256" key="1">
    <source>
        <dbReference type="ARBA" id="ARBA00022833"/>
    </source>
</evidence>
<proteinExistence type="predicted"/>
<accession>A0ABP4RMH2</accession>
<reference evidence="3" key="1">
    <citation type="journal article" date="2019" name="Int. J. Syst. Evol. Microbiol.">
        <title>The Global Catalogue of Microorganisms (GCM) 10K type strain sequencing project: providing services to taxonomists for standard genome sequencing and annotation.</title>
        <authorList>
            <consortium name="The Broad Institute Genomics Platform"/>
            <consortium name="The Broad Institute Genome Sequencing Center for Infectious Disease"/>
            <person name="Wu L."/>
            <person name="Ma J."/>
        </authorList>
    </citation>
    <scope>NUCLEOTIDE SEQUENCE [LARGE SCALE GENOMIC DNA]</scope>
    <source>
        <strain evidence="3">JCM 13929</strain>
    </source>
</reference>
<dbReference type="InterPro" id="IPR003737">
    <property type="entry name" value="GlcNAc_PI_deacetylase-related"/>
</dbReference>
<dbReference type="RefSeq" id="WP_346109882.1">
    <property type="nucleotide sequence ID" value="NZ_BAAAMU010000050.1"/>
</dbReference>
<dbReference type="Pfam" id="PF02585">
    <property type="entry name" value="PIG-L"/>
    <property type="match status" value="1"/>
</dbReference>
<dbReference type="Gene3D" id="3.40.50.10320">
    <property type="entry name" value="LmbE-like"/>
    <property type="match status" value="1"/>
</dbReference>
<protein>
    <recommendedName>
        <fullName evidence="4">PIG-L family deacetylase</fullName>
    </recommendedName>
</protein>
<keyword evidence="3" id="KW-1185">Reference proteome</keyword>
<dbReference type="SUPFAM" id="SSF102588">
    <property type="entry name" value="LmbE-like"/>
    <property type="match status" value="1"/>
</dbReference>
<keyword evidence="1" id="KW-0862">Zinc</keyword>
<name>A0ABP4RMH2_9ACTN</name>
<sequence length="117" mass="11964">MKTPLDGAGRALAVVAHPDDESFGLGAVLSALTRRGTKAVVLCFTHGEASTLHGVDGDPHRIRAAEPAAASTALGLAHTRIAVDRTAKPARSPGTVARPRATRCCGAAWNSSAMPNT</sequence>
<dbReference type="PANTHER" id="PTHR12993:SF11">
    <property type="entry name" value="N-ACETYLGLUCOSAMINYL-PHOSPHATIDYLINOSITOL DE-N-ACETYLASE"/>
    <property type="match status" value="1"/>
</dbReference>
<organism evidence="2 3">
    <name type="scientific">Nonomuraea maheshkhaliensis</name>
    <dbReference type="NCBI Taxonomy" id="419590"/>
    <lineage>
        <taxon>Bacteria</taxon>
        <taxon>Bacillati</taxon>
        <taxon>Actinomycetota</taxon>
        <taxon>Actinomycetes</taxon>
        <taxon>Streptosporangiales</taxon>
        <taxon>Streptosporangiaceae</taxon>
        <taxon>Nonomuraea</taxon>
    </lineage>
</organism>
<dbReference type="InterPro" id="IPR024078">
    <property type="entry name" value="LmbE-like_dom_sf"/>
</dbReference>
<dbReference type="Proteomes" id="UP001500064">
    <property type="component" value="Unassembled WGS sequence"/>
</dbReference>
<evidence type="ECO:0008006" key="4">
    <source>
        <dbReference type="Google" id="ProtNLM"/>
    </source>
</evidence>
<gene>
    <name evidence="2" type="ORF">GCM10009733_060150</name>
</gene>
<dbReference type="PANTHER" id="PTHR12993">
    <property type="entry name" value="N-ACETYLGLUCOSAMINYL-PHOSPHATIDYLINOSITOL DE-N-ACETYLASE-RELATED"/>
    <property type="match status" value="1"/>
</dbReference>
<dbReference type="EMBL" id="BAAAMU010000050">
    <property type="protein sequence ID" value="GAA1654666.1"/>
    <property type="molecule type" value="Genomic_DNA"/>
</dbReference>